<feature type="transmembrane region" description="Helical" evidence="1">
    <location>
        <begin position="31"/>
        <end position="53"/>
    </location>
</feature>
<reference evidence="3" key="1">
    <citation type="journal article" date="2019" name="Int. J. Syst. Evol. Microbiol.">
        <title>The Global Catalogue of Microorganisms (GCM) 10K type strain sequencing project: providing services to taxonomists for standard genome sequencing and annotation.</title>
        <authorList>
            <consortium name="The Broad Institute Genomics Platform"/>
            <consortium name="The Broad Institute Genome Sequencing Center for Infectious Disease"/>
            <person name="Wu L."/>
            <person name="Ma J."/>
        </authorList>
    </citation>
    <scope>NUCLEOTIDE SEQUENCE [LARGE SCALE GENOMIC DNA]</scope>
    <source>
        <strain evidence="3">TISTR 2241</strain>
    </source>
</reference>
<dbReference type="EMBL" id="JBHUMR010000013">
    <property type="protein sequence ID" value="MFD2617681.1"/>
    <property type="molecule type" value="Genomic_DNA"/>
</dbReference>
<keyword evidence="1" id="KW-1133">Transmembrane helix</keyword>
<evidence type="ECO:0000313" key="3">
    <source>
        <dbReference type="Proteomes" id="UP001597458"/>
    </source>
</evidence>
<keyword evidence="1" id="KW-0472">Membrane</keyword>
<organism evidence="2 3">
    <name type="scientific">Terrilactibacillus laevilacticus</name>
    <dbReference type="NCBI Taxonomy" id="1380157"/>
    <lineage>
        <taxon>Bacteria</taxon>
        <taxon>Bacillati</taxon>
        <taxon>Bacillota</taxon>
        <taxon>Bacilli</taxon>
        <taxon>Bacillales</taxon>
        <taxon>Bacillaceae</taxon>
        <taxon>Terrilactibacillus</taxon>
    </lineage>
</organism>
<accession>A0ABW5PS38</accession>
<feature type="transmembrane region" description="Helical" evidence="1">
    <location>
        <begin position="59"/>
        <end position="82"/>
    </location>
</feature>
<dbReference type="Proteomes" id="UP001597458">
    <property type="component" value="Unassembled WGS sequence"/>
</dbReference>
<proteinExistence type="predicted"/>
<feature type="transmembrane region" description="Helical" evidence="1">
    <location>
        <begin position="94"/>
        <end position="113"/>
    </location>
</feature>
<evidence type="ECO:0000256" key="1">
    <source>
        <dbReference type="SAM" id="Phobius"/>
    </source>
</evidence>
<evidence type="ECO:0000313" key="2">
    <source>
        <dbReference type="EMBL" id="MFD2617681.1"/>
    </source>
</evidence>
<protein>
    <submittedName>
        <fullName evidence="2">Uncharacterized protein</fullName>
    </submittedName>
</protein>
<keyword evidence="3" id="KW-1185">Reference proteome</keyword>
<comment type="caution">
    <text evidence="2">The sequence shown here is derived from an EMBL/GenBank/DDBJ whole genome shotgun (WGS) entry which is preliminary data.</text>
</comment>
<keyword evidence="1" id="KW-0812">Transmembrane</keyword>
<dbReference type="RefSeq" id="WP_141190591.1">
    <property type="nucleotide sequence ID" value="NZ_JBHUMR010000013.1"/>
</dbReference>
<name>A0ABW5PS38_9BACI</name>
<gene>
    <name evidence="2" type="ORF">ACFSTF_10230</name>
</gene>
<sequence>MVGRFLDNSRVKAHIESWKVFGQQYEDLLRYYIIFTPILSSVPAFLIVSSLYFSLLPLILIIGVSIIAYVIWIGIPLLFFLIKDKYSLKMKYSGVVILAVCHLVWLILFSVIIF</sequence>